<reference evidence="2 3" key="1">
    <citation type="journal article" date="2017" name="Syst. Appl. Microbiol.">
        <title>Lebetimonas natsushimae sp. nov., a novel strictly anaerobic, moderately thermophilic chemoautotroph isolated from a deep-sea hydrothermal vent polychaete nest in the Mid-Okinawa Trough.</title>
        <authorList>
            <person name="Nagata R."/>
            <person name="Takaki Y."/>
            <person name="Tame A."/>
            <person name="Nunoura T."/>
            <person name="Muto H."/>
            <person name="Mino S."/>
            <person name="Sawayama S."/>
            <person name="Takai K."/>
            <person name="Nakagawa S."/>
        </authorList>
    </citation>
    <scope>NUCLEOTIDE SEQUENCE [LARGE SCALE GENOMIC DNA]</scope>
    <source>
        <strain evidence="2 3">HS1857</strain>
    </source>
</reference>
<comment type="caution">
    <text evidence="2">The sequence shown here is derived from an EMBL/GenBank/DDBJ whole genome shotgun (WGS) entry which is preliminary data.</text>
</comment>
<evidence type="ECO:0000313" key="3">
    <source>
        <dbReference type="Proteomes" id="UP000217944"/>
    </source>
</evidence>
<evidence type="ECO:0000313" key="2">
    <source>
        <dbReference type="EMBL" id="GAX88096.1"/>
    </source>
</evidence>
<dbReference type="EMBL" id="BDME01000006">
    <property type="protein sequence ID" value="GAX88096.1"/>
    <property type="molecule type" value="Genomic_DNA"/>
</dbReference>
<protein>
    <recommendedName>
        <fullName evidence="1">Plasminogen-binding protein PgbA N-terminal domain-containing protein</fullName>
    </recommendedName>
</protein>
<evidence type="ECO:0000259" key="1">
    <source>
        <dbReference type="Pfam" id="PF15436"/>
    </source>
</evidence>
<organism evidence="2 3">
    <name type="scientific">Lebetimonas natsushimae</name>
    <dbReference type="NCBI Taxonomy" id="1936991"/>
    <lineage>
        <taxon>Bacteria</taxon>
        <taxon>Pseudomonadati</taxon>
        <taxon>Campylobacterota</taxon>
        <taxon>Epsilonproteobacteria</taxon>
        <taxon>Nautiliales</taxon>
        <taxon>Nautiliaceae</taxon>
        <taxon>Lebetimonas</taxon>
    </lineage>
</organism>
<proteinExistence type="predicted"/>
<dbReference type="InterPro" id="IPR029276">
    <property type="entry name" value="PgbA_N"/>
</dbReference>
<dbReference type="OrthoDB" id="5372482at2"/>
<accession>A0A292YG27</accession>
<keyword evidence="3" id="KW-1185">Reference proteome</keyword>
<dbReference type="Proteomes" id="UP000217944">
    <property type="component" value="Unassembled WGS sequence"/>
</dbReference>
<name>A0A292YG27_9BACT</name>
<feature type="domain" description="Plasminogen-binding protein PgbA N-terminal" evidence="1">
    <location>
        <begin position="17"/>
        <end position="221"/>
    </location>
</feature>
<gene>
    <name evidence="2" type="ORF">LNAT_P1391</name>
</gene>
<sequence>MRIIFVLFLFIYSLMGYEVTIKDIQNNEITVDKYVKKGVSGIVLCPYENKGIICAKAVLFGTHGKLDVYDNLKNDSFALPVVFPKVGDKIILAKDYNRVMIIAPNQESYLKTKDILKNKIFISPDIFATFLEEIPTKNDFIMFAKKIDIGLYVFVLDKIYLVDAYSFYTIKSYPLNKNYKYIKPFFTTYNDFTTGESVFSKIKNLFKSDIKNFNEYYKSLIKE</sequence>
<dbReference type="RefSeq" id="WP_096259841.1">
    <property type="nucleotide sequence ID" value="NZ_BDME01000006.1"/>
</dbReference>
<dbReference type="Pfam" id="PF15436">
    <property type="entry name" value="PGBA_N"/>
    <property type="match status" value="1"/>
</dbReference>
<dbReference type="AlphaFoldDB" id="A0A292YG27"/>